<dbReference type="PANTHER" id="PTHR34982">
    <property type="entry name" value="YOP PROTEINS TRANSLOCATION PROTEIN L"/>
    <property type="match status" value="1"/>
</dbReference>
<keyword evidence="1" id="KW-0813">Transport</keyword>
<evidence type="ECO:0008006" key="5">
    <source>
        <dbReference type="Google" id="ProtNLM"/>
    </source>
</evidence>
<proteinExistence type="predicted"/>
<comment type="caution">
    <text evidence="4">The sequence shown here is derived from an EMBL/GenBank/DDBJ whole genome shotgun (WGS) entry which is preliminary data.</text>
</comment>
<dbReference type="GO" id="GO:0015031">
    <property type="term" value="P:protein transport"/>
    <property type="evidence" value="ECO:0007669"/>
    <property type="project" value="UniProtKB-KW"/>
</dbReference>
<keyword evidence="2" id="KW-0653">Protein transport</keyword>
<protein>
    <recommendedName>
        <fullName evidence="5">Flagellar assembly protein FliH/Type III secretion system HrpE domain-containing protein</fullName>
    </recommendedName>
</protein>
<accession>X0WCS1</accession>
<organism evidence="4">
    <name type="scientific">marine sediment metagenome</name>
    <dbReference type="NCBI Taxonomy" id="412755"/>
    <lineage>
        <taxon>unclassified sequences</taxon>
        <taxon>metagenomes</taxon>
        <taxon>ecological metagenomes</taxon>
    </lineage>
</organism>
<keyword evidence="3" id="KW-0175">Coiled coil</keyword>
<feature type="coiled-coil region" evidence="3">
    <location>
        <begin position="28"/>
        <end position="66"/>
    </location>
</feature>
<evidence type="ECO:0000256" key="2">
    <source>
        <dbReference type="ARBA" id="ARBA00022927"/>
    </source>
</evidence>
<dbReference type="InterPro" id="IPR051472">
    <property type="entry name" value="T3SS_Stator/FliH"/>
</dbReference>
<name>X0WCS1_9ZZZZ</name>
<sequence length="154" mass="16593">MARVIKDPNTKHFGGMGGLAALNIANFAEQSKRMVVNAQNEAARILARVKAEVEQMEADAAEAAAQAEQGAYEQGAKRGYAAGHADGLADGAERAFNESLGTFTAQTAHLQNMLTRSIEQLDTARQDVLQQARDELLDLSLTVAERITYECAKD</sequence>
<feature type="non-terminal residue" evidence="4">
    <location>
        <position position="154"/>
    </location>
</feature>
<evidence type="ECO:0000256" key="1">
    <source>
        <dbReference type="ARBA" id="ARBA00022448"/>
    </source>
</evidence>
<evidence type="ECO:0000313" key="4">
    <source>
        <dbReference type="EMBL" id="GAG22388.1"/>
    </source>
</evidence>
<dbReference type="EMBL" id="BARS01033130">
    <property type="protein sequence ID" value="GAG22388.1"/>
    <property type="molecule type" value="Genomic_DNA"/>
</dbReference>
<evidence type="ECO:0000256" key="3">
    <source>
        <dbReference type="SAM" id="Coils"/>
    </source>
</evidence>
<dbReference type="PANTHER" id="PTHR34982:SF1">
    <property type="entry name" value="FLAGELLAR ASSEMBLY PROTEIN FLIH"/>
    <property type="match status" value="1"/>
</dbReference>
<dbReference type="GO" id="GO:0005829">
    <property type="term" value="C:cytosol"/>
    <property type="evidence" value="ECO:0007669"/>
    <property type="project" value="TreeGrafter"/>
</dbReference>
<reference evidence="4" key="1">
    <citation type="journal article" date="2014" name="Front. Microbiol.">
        <title>High frequency of phylogenetically diverse reductive dehalogenase-homologous genes in deep subseafloor sedimentary metagenomes.</title>
        <authorList>
            <person name="Kawai M."/>
            <person name="Futagami T."/>
            <person name="Toyoda A."/>
            <person name="Takaki Y."/>
            <person name="Nishi S."/>
            <person name="Hori S."/>
            <person name="Arai W."/>
            <person name="Tsubouchi T."/>
            <person name="Morono Y."/>
            <person name="Uchiyama I."/>
            <person name="Ito T."/>
            <person name="Fujiyama A."/>
            <person name="Inagaki F."/>
            <person name="Takami H."/>
        </authorList>
    </citation>
    <scope>NUCLEOTIDE SEQUENCE</scope>
    <source>
        <strain evidence="4">Expedition CK06-06</strain>
    </source>
</reference>
<dbReference type="AlphaFoldDB" id="X0WCS1"/>
<gene>
    <name evidence="4" type="ORF">S01H1_51340</name>
</gene>